<proteinExistence type="predicted"/>
<dbReference type="Proteomes" id="UP000037982">
    <property type="component" value="Unassembled WGS sequence"/>
</dbReference>
<protein>
    <submittedName>
        <fullName evidence="1">Uncharacterized protein</fullName>
    </submittedName>
</protein>
<sequence>MTMRDELPPRTGPWATRFDSEEAMVQADDALREAALKNHDLSPILPFEAVYGEGEGCLGKATAITIDPRRPYNADGEINYVYADFSTRGLLYGVYRPAEETEGMADEGAADQDGPTDDADLWNTTLYPYPGGYEEFDPVTVPLADLGLDVPGVDRRFVHFCAGILGVEAVDDLGMLRQTFDLAWPDYQDTIRAGLKHLVANQPMTVDQWFDLTYVQFPGQRELRAYLAQVYAYLFEDFDAMPVAPQ</sequence>
<dbReference type="EMBL" id="LGKG01000135">
    <property type="protein sequence ID" value="KPC62903.1"/>
    <property type="molecule type" value="Genomic_DNA"/>
</dbReference>
<organism evidence="1 2">
    <name type="scientific">Streptomyces chattanoogensis</name>
    <dbReference type="NCBI Taxonomy" id="66876"/>
    <lineage>
        <taxon>Bacteria</taxon>
        <taxon>Bacillati</taxon>
        <taxon>Actinomycetota</taxon>
        <taxon>Actinomycetes</taxon>
        <taxon>Kitasatosporales</taxon>
        <taxon>Streptomycetaceae</taxon>
        <taxon>Streptomyces</taxon>
    </lineage>
</organism>
<keyword evidence="2" id="KW-1185">Reference proteome</keyword>
<dbReference type="RefSeq" id="WP_053924463.1">
    <property type="nucleotide sequence ID" value="NZ_LGKG01000135.1"/>
</dbReference>
<comment type="caution">
    <text evidence="1">The sequence shown here is derived from an EMBL/GenBank/DDBJ whole genome shotgun (WGS) entry which is preliminary data.</text>
</comment>
<gene>
    <name evidence="1" type="ORF">ADL29_16960</name>
</gene>
<name>A0A0N1JXW8_9ACTN</name>
<dbReference type="PATRIC" id="fig|66876.3.peg.3708"/>
<evidence type="ECO:0000313" key="1">
    <source>
        <dbReference type="EMBL" id="KPC62903.1"/>
    </source>
</evidence>
<evidence type="ECO:0000313" key="2">
    <source>
        <dbReference type="Proteomes" id="UP000037982"/>
    </source>
</evidence>
<accession>A0A0N1JXW8</accession>
<dbReference type="AlphaFoldDB" id="A0A0N1JXW8"/>
<reference evidence="2" key="1">
    <citation type="submission" date="2015-07" db="EMBL/GenBank/DDBJ databases">
        <authorList>
            <person name="Ju K.-S."/>
            <person name="Doroghazi J.R."/>
            <person name="Metcalf W.W."/>
        </authorList>
    </citation>
    <scope>NUCLEOTIDE SEQUENCE [LARGE SCALE GENOMIC DNA]</scope>
    <source>
        <strain evidence="2">NRRL ISP-5002</strain>
    </source>
</reference>